<feature type="compositionally biased region" description="Basic and acidic residues" evidence="1">
    <location>
        <begin position="1"/>
        <end position="11"/>
    </location>
</feature>
<reference evidence="2" key="2">
    <citation type="submission" date="2016-06" db="EMBL/GenBank/DDBJ databases">
        <title>The genome of a short-lived fish provides insights into sex chromosome evolution and the genetic control of aging.</title>
        <authorList>
            <person name="Reichwald K."/>
            <person name="Felder M."/>
            <person name="Petzold A."/>
            <person name="Koch P."/>
            <person name="Groth M."/>
            <person name="Platzer M."/>
        </authorList>
    </citation>
    <scope>NUCLEOTIDE SEQUENCE</scope>
    <source>
        <tissue evidence="2">Brain</tissue>
    </source>
</reference>
<organism evidence="2">
    <name type="scientific">Nothobranchius kadleci</name>
    <name type="common">African annual killifish</name>
    <dbReference type="NCBI Taxonomy" id="1051664"/>
    <lineage>
        <taxon>Eukaryota</taxon>
        <taxon>Metazoa</taxon>
        <taxon>Chordata</taxon>
        <taxon>Craniata</taxon>
        <taxon>Vertebrata</taxon>
        <taxon>Euteleostomi</taxon>
        <taxon>Actinopterygii</taxon>
        <taxon>Neopterygii</taxon>
        <taxon>Teleostei</taxon>
        <taxon>Neoteleostei</taxon>
        <taxon>Acanthomorphata</taxon>
        <taxon>Ovalentaria</taxon>
        <taxon>Atherinomorphae</taxon>
        <taxon>Cyprinodontiformes</taxon>
        <taxon>Nothobranchiidae</taxon>
        <taxon>Nothobranchius</taxon>
    </lineage>
</organism>
<reference evidence="2" key="1">
    <citation type="submission" date="2016-05" db="EMBL/GenBank/DDBJ databases">
        <authorList>
            <person name="Lavstsen T."/>
            <person name="Jespersen J.S."/>
        </authorList>
    </citation>
    <scope>NUCLEOTIDE SEQUENCE</scope>
    <source>
        <tissue evidence="2">Brain</tissue>
    </source>
</reference>
<sequence>DQHPLLDRAAPERPAAVARQGAHTDGLPEHPLLQCLLGQHLLARPPSCAPRLLIRDTKLKLKDDRLFIQPLFIAHKHTLAIRSTFHSLWQKGTSALKSDRVSKT</sequence>
<proteinExistence type="predicted"/>
<evidence type="ECO:0000256" key="1">
    <source>
        <dbReference type="SAM" id="MobiDB-lite"/>
    </source>
</evidence>
<dbReference type="AlphaFoldDB" id="A0A1A8DWW9"/>
<name>A0A1A8DWW9_NOTKA</name>
<accession>A0A1A8DWW9</accession>
<dbReference type="EMBL" id="HAEA01008819">
    <property type="protein sequence ID" value="SBQ37299.1"/>
    <property type="molecule type" value="Transcribed_RNA"/>
</dbReference>
<gene>
    <name evidence="2" type="primary">SMAD3</name>
</gene>
<evidence type="ECO:0000313" key="2">
    <source>
        <dbReference type="EMBL" id="SBQ37299.1"/>
    </source>
</evidence>
<feature type="non-terminal residue" evidence="2">
    <location>
        <position position="1"/>
    </location>
</feature>
<feature type="region of interest" description="Disordered" evidence="1">
    <location>
        <begin position="1"/>
        <end position="24"/>
    </location>
</feature>
<protein>
    <submittedName>
        <fullName evidence="2">SMAD family member 3</fullName>
    </submittedName>
</protein>